<dbReference type="Proteomes" id="UP000001022">
    <property type="component" value="Chromosome"/>
</dbReference>
<protein>
    <submittedName>
        <fullName evidence="1">Uncharacterized protein</fullName>
    </submittedName>
</protein>
<dbReference type="KEGG" id="hdu:HD_1151"/>
<gene>
    <name evidence="1" type="ordered locus">HD_1151</name>
</gene>
<accession>Q7VM51</accession>
<proteinExistence type="predicted"/>
<organism evidence="1 2">
    <name type="scientific">Haemophilus ducreyi (strain 35000HP / ATCC 700724)</name>
    <dbReference type="NCBI Taxonomy" id="233412"/>
    <lineage>
        <taxon>Bacteria</taxon>
        <taxon>Pseudomonadati</taxon>
        <taxon>Pseudomonadota</taxon>
        <taxon>Gammaproteobacteria</taxon>
        <taxon>Pasteurellales</taxon>
        <taxon>Pasteurellaceae</taxon>
        <taxon>Haemophilus</taxon>
    </lineage>
</organism>
<dbReference type="STRING" id="233412.HD_1151"/>
<sequence>MWGISQLIKVDGMYFLFIMRLDYSKSNFSLNIQ</sequence>
<dbReference type="AlphaFoldDB" id="Q7VM51"/>
<dbReference type="HOGENOM" id="CLU_3382115_0_0_6"/>
<reference evidence="2" key="1">
    <citation type="submission" date="2003-06" db="EMBL/GenBank/DDBJ databases">
        <title>The complete genome sequence of Haemophilus ducreyi.</title>
        <authorList>
            <person name="Munson R.S. Jr."/>
            <person name="Ray W.C."/>
            <person name="Mahairas G."/>
            <person name="Sabo P."/>
            <person name="Mungur R."/>
            <person name="Johnson L."/>
            <person name="Nguyen D."/>
            <person name="Wang J."/>
            <person name="Forst C."/>
            <person name="Hood L."/>
        </authorList>
    </citation>
    <scope>NUCLEOTIDE SEQUENCE [LARGE SCALE GENOMIC DNA]</scope>
    <source>
        <strain evidence="2">35000HP / ATCC 700724</strain>
    </source>
</reference>
<evidence type="ECO:0000313" key="1">
    <source>
        <dbReference type="EMBL" id="AAP96010.1"/>
    </source>
</evidence>
<dbReference type="EMBL" id="AE017143">
    <property type="protein sequence ID" value="AAP96010.1"/>
    <property type="molecule type" value="Genomic_DNA"/>
</dbReference>
<name>Q7VM51_HAEDU</name>
<evidence type="ECO:0000313" key="2">
    <source>
        <dbReference type="Proteomes" id="UP000001022"/>
    </source>
</evidence>
<keyword evidence="2" id="KW-1185">Reference proteome</keyword>